<evidence type="ECO:0008006" key="6">
    <source>
        <dbReference type="Google" id="ProtNLM"/>
    </source>
</evidence>
<feature type="compositionally biased region" description="Acidic residues" evidence="2">
    <location>
        <begin position="46"/>
        <end position="61"/>
    </location>
</feature>
<dbReference type="AlphaFoldDB" id="A0A6C7E965"/>
<dbReference type="GO" id="GO:0006801">
    <property type="term" value="P:superoxide metabolic process"/>
    <property type="evidence" value="ECO:0007669"/>
    <property type="project" value="InterPro"/>
</dbReference>
<accession>A0A6C7E965</accession>
<evidence type="ECO:0000256" key="3">
    <source>
        <dbReference type="SAM" id="SignalP"/>
    </source>
</evidence>
<evidence type="ECO:0000256" key="1">
    <source>
        <dbReference type="ARBA" id="ARBA00010457"/>
    </source>
</evidence>
<comment type="similarity">
    <text evidence="1">Belongs to the Cu-Zn superoxide dismutase family.</text>
</comment>
<organism evidence="4 5">
    <name type="scientific">Ilumatobacter coccineus (strain NBRC 103263 / KCTC 29153 / YM16-304)</name>
    <dbReference type="NCBI Taxonomy" id="1313172"/>
    <lineage>
        <taxon>Bacteria</taxon>
        <taxon>Bacillati</taxon>
        <taxon>Actinomycetota</taxon>
        <taxon>Acidimicrobiia</taxon>
        <taxon>Acidimicrobiales</taxon>
        <taxon>Ilumatobacteraceae</taxon>
        <taxon>Ilumatobacter</taxon>
    </lineage>
</organism>
<name>A0A6C7E965_ILUCY</name>
<evidence type="ECO:0000313" key="4">
    <source>
        <dbReference type="EMBL" id="BAN01138.1"/>
    </source>
</evidence>
<feature type="chain" id="PRO_5039656572" description="Superoxide dismutase copper/zinc binding domain-containing protein" evidence="3">
    <location>
        <begin position="25"/>
        <end position="373"/>
    </location>
</feature>
<feature type="compositionally biased region" description="Low complexity" evidence="2">
    <location>
        <begin position="33"/>
        <end position="45"/>
    </location>
</feature>
<feature type="signal peptide" evidence="3">
    <location>
        <begin position="1"/>
        <end position="24"/>
    </location>
</feature>
<evidence type="ECO:0000256" key="2">
    <source>
        <dbReference type="SAM" id="MobiDB-lite"/>
    </source>
</evidence>
<dbReference type="RefSeq" id="WP_015440385.1">
    <property type="nucleotide sequence ID" value="NC_020520.1"/>
</dbReference>
<dbReference type="SUPFAM" id="SSF49329">
    <property type="entry name" value="Cu,Zn superoxide dismutase-like"/>
    <property type="match status" value="1"/>
</dbReference>
<keyword evidence="3" id="KW-0732">Signal</keyword>
<keyword evidence="5" id="KW-1185">Reference proteome</keyword>
<protein>
    <recommendedName>
        <fullName evidence="6">Superoxide dismutase copper/zinc binding domain-containing protein</fullName>
    </recommendedName>
</protein>
<dbReference type="GO" id="GO:0046872">
    <property type="term" value="F:metal ion binding"/>
    <property type="evidence" value="ECO:0007669"/>
    <property type="project" value="InterPro"/>
</dbReference>
<feature type="region of interest" description="Disordered" evidence="2">
    <location>
        <begin position="30"/>
        <end position="61"/>
    </location>
</feature>
<dbReference type="InterPro" id="IPR036423">
    <property type="entry name" value="SOD-like_Cu/Zn_dom_sf"/>
</dbReference>
<reference evidence="4 5" key="1">
    <citation type="journal article" date="2013" name="Int. J. Syst. Evol. Microbiol.">
        <title>Ilumatobacter nonamiense sp. nov. and Ilumatobacter coccineum sp. nov., isolated from seashore sand.</title>
        <authorList>
            <person name="Matsumoto A."/>
            <person name="Kasai H."/>
            <person name="Matsuo Y."/>
            <person name="Shizuri Y."/>
            <person name="Ichikawa N."/>
            <person name="Fujita N."/>
            <person name="Omura S."/>
            <person name="Takahashi Y."/>
        </authorList>
    </citation>
    <scope>NUCLEOTIDE SEQUENCE [LARGE SCALE GENOMIC DNA]</scope>
    <source>
        <strain evidence="5">NBRC 103263 / KCTC 29153 / YM16-304</strain>
    </source>
</reference>
<dbReference type="EMBL" id="AP012057">
    <property type="protein sequence ID" value="BAN01138.1"/>
    <property type="molecule type" value="Genomic_DNA"/>
</dbReference>
<dbReference type="KEGG" id="aym:YM304_08240"/>
<proteinExistence type="inferred from homology"/>
<gene>
    <name evidence="4" type="ORF">YM304_08240</name>
</gene>
<dbReference type="Proteomes" id="UP000011863">
    <property type="component" value="Chromosome"/>
</dbReference>
<sequence>MNPTTPNVARRLGALAATTAIVLAACGSDDSDATATTDAPAATTDTADETADDAMTDMDDDAMTDMDHDAMNMAAHDMGSADVTPADEVEGAALARGEYTLLDTRPAGYDDVAGTAVIARSTAGTTVTTEITGLKPNEAYISHLHEKPCSDNGGDHFQFVDGTVEVPPNEVHLAFMSDDNGSAVWSAENDAVVGEDGVAFVVHPFEFIDNKIACVDFVADDADAVAEAIANGPQFDPSTIAGMEGMNMNSMSADDLFAMQDMDHGDHDETDHGDHGDVADVGTAADFGTLDVSALHAVDDQLAAGTLDVPAQSAVVDAAIAAIDEVGANDGNAALRAALVELQAALDAGDLDAAASSAATAHDVAHAMEGHDA</sequence>
<dbReference type="OrthoDB" id="4215134at2"/>
<evidence type="ECO:0000313" key="5">
    <source>
        <dbReference type="Proteomes" id="UP000011863"/>
    </source>
</evidence>